<reference evidence="1" key="1">
    <citation type="journal article" date="2023" name="Science">
        <title>Genome structures resolve the early diversification of teleost fishes.</title>
        <authorList>
            <person name="Parey E."/>
            <person name="Louis A."/>
            <person name="Montfort J."/>
            <person name="Bouchez O."/>
            <person name="Roques C."/>
            <person name="Iampietro C."/>
            <person name="Lluch J."/>
            <person name="Castinel A."/>
            <person name="Donnadieu C."/>
            <person name="Desvignes T."/>
            <person name="Floi Bucao C."/>
            <person name="Jouanno E."/>
            <person name="Wen M."/>
            <person name="Mejri S."/>
            <person name="Dirks R."/>
            <person name="Jansen H."/>
            <person name="Henkel C."/>
            <person name="Chen W.J."/>
            <person name="Zahm M."/>
            <person name="Cabau C."/>
            <person name="Klopp C."/>
            <person name="Thompson A.W."/>
            <person name="Robinson-Rechavi M."/>
            <person name="Braasch I."/>
            <person name="Lecointre G."/>
            <person name="Bobe J."/>
            <person name="Postlethwait J.H."/>
            <person name="Berthelot C."/>
            <person name="Roest Crollius H."/>
            <person name="Guiguen Y."/>
        </authorList>
    </citation>
    <scope>NUCLEOTIDE SEQUENCE</scope>
    <source>
        <strain evidence="1">NC1722</strain>
    </source>
</reference>
<dbReference type="EMBL" id="JAINUG010000026">
    <property type="protein sequence ID" value="KAJ8410471.1"/>
    <property type="molecule type" value="Genomic_DNA"/>
</dbReference>
<keyword evidence="2" id="KW-1185">Reference proteome</keyword>
<sequence length="100" mass="10883">MACWAPPLPFQPFSEGLASATSGRHLSSMALRHIKRISGSICVYTLSCCPDIQAKPQCPRPPHSTLVVPCRQCYTWGMDICKVNAIMGIHPSPVSTVLQC</sequence>
<proteinExistence type="predicted"/>
<comment type="caution">
    <text evidence="1">The sequence shown here is derived from an EMBL/GenBank/DDBJ whole genome shotgun (WGS) entry which is preliminary data.</text>
</comment>
<name>A0AAD7WUY1_9TELE</name>
<dbReference type="Proteomes" id="UP001221898">
    <property type="component" value="Unassembled WGS sequence"/>
</dbReference>
<organism evidence="1 2">
    <name type="scientific">Aldrovandia affinis</name>
    <dbReference type="NCBI Taxonomy" id="143900"/>
    <lineage>
        <taxon>Eukaryota</taxon>
        <taxon>Metazoa</taxon>
        <taxon>Chordata</taxon>
        <taxon>Craniata</taxon>
        <taxon>Vertebrata</taxon>
        <taxon>Euteleostomi</taxon>
        <taxon>Actinopterygii</taxon>
        <taxon>Neopterygii</taxon>
        <taxon>Teleostei</taxon>
        <taxon>Notacanthiformes</taxon>
        <taxon>Halosauridae</taxon>
        <taxon>Aldrovandia</taxon>
    </lineage>
</organism>
<gene>
    <name evidence="1" type="ORF">AAFF_G00193750</name>
</gene>
<protein>
    <submittedName>
        <fullName evidence="1">Uncharacterized protein</fullName>
    </submittedName>
</protein>
<accession>A0AAD7WUY1</accession>
<dbReference type="AlphaFoldDB" id="A0AAD7WUY1"/>
<evidence type="ECO:0000313" key="2">
    <source>
        <dbReference type="Proteomes" id="UP001221898"/>
    </source>
</evidence>
<evidence type="ECO:0000313" key="1">
    <source>
        <dbReference type="EMBL" id="KAJ8410471.1"/>
    </source>
</evidence>